<reference evidence="2 3" key="1">
    <citation type="submission" date="2020-04" db="EMBL/GenBank/DDBJ databases">
        <title>Genome sequencing of novel species.</title>
        <authorList>
            <person name="Heo J."/>
            <person name="Kim S.-J."/>
            <person name="Kim J.-S."/>
            <person name="Hong S.-B."/>
            <person name="Kwon S.-W."/>
        </authorList>
    </citation>
    <scope>NUCLEOTIDE SEQUENCE [LARGE SCALE GENOMIC DNA]</scope>
    <source>
        <strain evidence="2 3">MFER-1</strain>
    </source>
</reference>
<dbReference type="KEGG" id="cheb:HH215_29785"/>
<dbReference type="InterPro" id="IPR022441">
    <property type="entry name" value="Para_beta_helix_rpt-2"/>
</dbReference>
<organism evidence="2 3">
    <name type="scientific">Cohnella herbarum</name>
    <dbReference type="NCBI Taxonomy" id="2728023"/>
    <lineage>
        <taxon>Bacteria</taxon>
        <taxon>Bacillati</taxon>
        <taxon>Bacillota</taxon>
        <taxon>Bacilli</taxon>
        <taxon>Bacillales</taxon>
        <taxon>Paenibacillaceae</taxon>
        <taxon>Cohnella</taxon>
    </lineage>
</organism>
<feature type="domain" description="Right handed beta helix" evidence="1">
    <location>
        <begin position="317"/>
        <end position="453"/>
    </location>
</feature>
<dbReference type="InterPro" id="IPR012334">
    <property type="entry name" value="Pectin_lyas_fold"/>
</dbReference>
<sequence>MPNPKCLYVAPHGSDDNDGSKDLPFLTINRAQRSVRQEISGGMTADVIVYMHGGTYEIDAALRFDERDSGRDGFRVRYCNAPDEKPVLFGGRTITGWEKHSDTVWKAKVESQYRFQTLYDDGRRVLKARFPEKGYFLTDEAVHTDEAVDDVIAGFRFRLGDIPEDIRLESAQAFVWPGEGEWNWFSETKTVLAIDHSKRTLIFESPATWKIGQGSRYYIQGSLAFLRSPGQFHLDEGAQMLYYWPLQGDNFDEESSLPQRIIAPTVTRLLELRGRDPEHRLQNLDIAGLTLACTDSAREYRMMADNSEREEHREGLIYVDNASGITITGCTIRNSGTCGIFLDRHSRNVVLSGNEIEYIGYVGVYASGFAPGEGEFKTAEASYTNKGHAITNNRIRHGGELIGHGCGILLFQSGDSDVSHNLISHMPRYGISMKGLRYGGMPSTLYDVPVTWENHWDFLHTRNNRIAYNDISHVMEDSQDGGMIESWGPGRGNIIHGNRLHHSGIHFSFGFGIYLDDASDDFIVSNNVLDHLYSTGEGKLWMLIFSKGIGNRIRNNLLVDNPQAISAIGTQEMAGETNKHVIVEGNVIANSGKYLYYFVNWDEERFTVADRNLYWRNGESCRIAGELPLIERKSDSLGRGEYDWTQWLSLLEGKYDGDSRIADPLFLDAGAGDYRLRSESPAYGLGWRDIQFGRIGPQPNVSYSQKSQ</sequence>
<dbReference type="NCBIfam" id="TIGR03804">
    <property type="entry name" value="para_beta_helix"/>
    <property type="match status" value="1"/>
</dbReference>
<evidence type="ECO:0000313" key="2">
    <source>
        <dbReference type="EMBL" id="QJD86952.1"/>
    </source>
</evidence>
<evidence type="ECO:0000259" key="1">
    <source>
        <dbReference type="Pfam" id="PF13229"/>
    </source>
</evidence>
<dbReference type="Proteomes" id="UP000502248">
    <property type="component" value="Chromosome"/>
</dbReference>
<name>A0A7Z2VPK1_9BACL</name>
<keyword evidence="3" id="KW-1185">Reference proteome</keyword>
<evidence type="ECO:0000313" key="3">
    <source>
        <dbReference type="Proteomes" id="UP000502248"/>
    </source>
</evidence>
<gene>
    <name evidence="2" type="ORF">HH215_29785</name>
</gene>
<dbReference type="InterPro" id="IPR011050">
    <property type="entry name" value="Pectin_lyase_fold/virulence"/>
</dbReference>
<dbReference type="SUPFAM" id="SSF51126">
    <property type="entry name" value="Pectin lyase-like"/>
    <property type="match status" value="1"/>
</dbReference>
<dbReference type="AlphaFoldDB" id="A0A7Z2VPK1"/>
<proteinExistence type="predicted"/>
<dbReference type="PANTHER" id="PTHR36453">
    <property type="entry name" value="SECRETED PROTEIN-RELATED"/>
    <property type="match status" value="1"/>
</dbReference>
<dbReference type="Gene3D" id="2.160.20.10">
    <property type="entry name" value="Single-stranded right-handed beta-helix, Pectin lyase-like"/>
    <property type="match status" value="3"/>
</dbReference>
<dbReference type="EMBL" id="CP051680">
    <property type="protein sequence ID" value="QJD86952.1"/>
    <property type="molecule type" value="Genomic_DNA"/>
</dbReference>
<dbReference type="SMART" id="SM00710">
    <property type="entry name" value="PbH1"/>
    <property type="match status" value="7"/>
</dbReference>
<dbReference type="PANTHER" id="PTHR36453:SF1">
    <property type="entry name" value="RIGHT HANDED BETA HELIX DOMAIN-CONTAINING PROTEIN"/>
    <property type="match status" value="1"/>
</dbReference>
<dbReference type="RefSeq" id="WP_169283198.1">
    <property type="nucleotide sequence ID" value="NZ_CP051680.1"/>
</dbReference>
<dbReference type="InterPro" id="IPR039448">
    <property type="entry name" value="Beta_helix"/>
</dbReference>
<dbReference type="InterPro" id="IPR006626">
    <property type="entry name" value="PbH1"/>
</dbReference>
<dbReference type="Pfam" id="PF13229">
    <property type="entry name" value="Beta_helix"/>
    <property type="match status" value="1"/>
</dbReference>
<protein>
    <submittedName>
        <fullName evidence="2">Right-handed parallel beta-helix repeat-containing protein</fullName>
    </submittedName>
</protein>
<accession>A0A7Z2VPK1</accession>